<dbReference type="Proteomes" id="UP000010880">
    <property type="component" value="Chromosome"/>
</dbReference>
<dbReference type="Gene3D" id="3.10.350.10">
    <property type="entry name" value="LysM domain"/>
    <property type="match status" value="2"/>
</dbReference>
<evidence type="ECO:0000259" key="1">
    <source>
        <dbReference type="PROSITE" id="PS51782"/>
    </source>
</evidence>
<dbReference type="STRING" id="748449.Halha_1690"/>
<reference evidence="3" key="1">
    <citation type="submission" date="2012-02" db="EMBL/GenBank/DDBJ databases">
        <title>The complete genome of Halobacteroides halobius DSM 5150.</title>
        <authorList>
            <person name="Lucas S."/>
            <person name="Copeland A."/>
            <person name="Lapidus A."/>
            <person name="Glavina del Rio T."/>
            <person name="Dalin E."/>
            <person name="Tice H."/>
            <person name="Bruce D."/>
            <person name="Goodwin L."/>
            <person name="Pitluck S."/>
            <person name="Peters L."/>
            <person name="Mikhailova N."/>
            <person name="Gu W."/>
            <person name="Kyrpides N."/>
            <person name="Mavromatis K."/>
            <person name="Ivanova N."/>
            <person name="Brettin T."/>
            <person name="Detter J.C."/>
            <person name="Han C."/>
            <person name="Larimer F."/>
            <person name="Land M."/>
            <person name="Hauser L."/>
            <person name="Markowitz V."/>
            <person name="Cheng J.-F."/>
            <person name="Hugenholtz P."/>
            <person name="Woyke T."/>
            <person name="Wu D."/>
            <person name="Tindall B."/>
            <person name="Pomrenke H."/>
            <person name="Brambilla E."/>
            <person name="Klenk H.-P."/>
            <person name="Eisen J.A."/>
        </authorList>
    </citation>
    <scope>NUCLEOTIDE SEQUENCE [LARGE SCALE GENOMIC DNA]</scope>
    <source>
        <strain evidence="3">ATCC 35273 / DSM 5150 / MD-1</strain>
    </source>
</reference>
<evidence type="ECO:0000313" key="2">
    <source>
        <dbReference type="EMBL" id="AGB41627.1"/>
    </source>
</evidence>
<dbReference type="InterPro" id="IPR018392">
    <property type="entry name" value="LysM"/>
</dbReference>
<feature type="domain" description="LysM" evidence="1">
    <location>
        <begin position="73"/>
        <end position="116"/>
    </location>
</feature>
<keyword evidence="2" id="KW-0378">Hydrolase</keyword>
<dbReference type="eggNOG" id="COG1388">
    <property type="taxonomic scope" value="Bacteria"/>
</dbReference>
<dbReference type="GO" id="GO:0016787">
    <property type="term" value="F:hydrolase activity"/>
    <property type="evidence" value="ECO:0007669"/>
    <property type="project" value="UniProtKB-KW"/>
</dbReference>
<dbReference type="PANTHER" id="PTHR33734">
    <property type="entry name" value="LYSM DOMAIN-CONTAINING GPI-ANCHORED PROTEIN 2"/>
    <property type="match status" value="1"/>
</dbReference>
<dbReference type="SUPFAM" id="SSF54106">
    <property type="entry name" value="LysM domain"/>
    <property type="match status" value="2"/>
</dbReference>
<dbReference type="PROSITE" id="PS51782">
    <property type="entry name" value="LYSM"/>
    <property type="match status" value="2"/>
</dbReference>
<name>L0K8L2_HALHC</name>
<accession>L0K8L2</accession>
<dbReference type="PANTHER" id="PTHR33734:SF22">
    <property type="entry name" value="MEMBRANE-BOUND LYTIC MUREIN TRANSGLYCOSYLASE D"/>
    <property type="match status" value="1"/>
</dbReference>
<dbReference type="OrthoDB" id="9811296at2"/>
<sequence>MNSLEIIDKLLKSEKEDQPLYKQLRIELENTRYQRAANFLCNLQRKQIDILETLMDELEEELPSPPADEIYYAQHILQPGENLRILAREYNTTVAKIKELNPKLTDTPEAGQLIYLPIKIPKPPAQHIKYYVQPGDTLYEIAQEYDTTVDALVRINNIADPDIIFPGRILIIPCA</sequence>
<dbReference type="Pfam" id="PF01476">
    <property type="entry name" value="LysM"/>
    <property type="match status" value="2"/>
</dbReference>
<dbReference type="InterPro" id="IPR036779">
    <property type="entry name" value="LysM_dom_sf"/>
</dbReference>
<dbReference type="RefSeq" id="WP_015327343.1">
    <property type="nucleotide sequence ID" value="NC_019978.1"/>
</dbReference>
<feature type="domain" description="LysM" evidence="1">
    <location>
        <begin position="128"/>
        <end position="172"/>
    </location>
</feature>
<gene>
    <name evidence="2" type="ordered locus">Halha_1690</name>
</gene>
<dbReference type="SMART" id="SM00257">
    <property type="entry name" value="LysM"/>
    <property type="match status" value="2"/>
</dbReference>
<proteinExistence type="predicted"/>
<evidence type="ECO:0000313" key="3">
    <source>
        <dbReference type="Proteomes" id="UP000010880"/>
    </source>
</evidence>
<protein>
    <submittedName>
        <fullName evidence="2">Putative glycosyl hydrolase</fullName>
    </submittedName>
</protein>
<dbReference type="EMBL" id="CP003359">
    <property type="protein sequence ID" value="AGB41627.1"/>
    <property type="molecule type" value="Genomic_DNA"/>
</dbReference>
<dbReference type="CDD" id="cd00118">
    <property type="entry name" value="LysM"/>
    <property type="match status" value="2"/>
</dbReference>
<dbReference type="HOGENOM" id="CLU_1530468_0_0_9"/>
<dbReference type="AlphaFoldDB" id="L0K8L2"/>
<keyword evidence="3" id="KW-1185">Reference proteome</keyword>
<dbReference type="KEGG" id="hhl:Halha_1690"/>
<organism evidence="2 3">
    <name type="scientific">Halobacteroides halobius (strain ATCC 35273 / DSM 5150 / MD-1)</name>
    <dbReference type="NCBI Taxonomy" id="748449"/>
    <lineage>
        <taxon>Bacteria</taxon>
        <taxon>Bacillati</taxon>
        <taxon>Bacillota</taxon>
        <taxon>Clostridia</taxon>
        <taxon>Halanaerobiales</taxon>
        <taxon>Halobacteroidaceae</taxon>
        <taxon>Halobacteroides</taxon>
    </lineage>
</organism>